<dbReference type="AlphaFoldDB" id="A0AAJ1Q599"/>
<dbReference type="Pfam" id="PF06199">
    <property type="entry name" value="Phage_tail_2"/>
    <property type="match status" value="1"/>
</dbReference>
<dbReference type="RefSeq" id="WP_285066345.1">
    <property type="nucleotide sequence ID" value="NZ_JASOOE010000018.1"/>
</dbReference>
<dbReference type="PRINTS" id="PR01998">
    <property type="entry name" value="MTP2STAPHYLO"/>
</dbReference>
<dbReference type="NCBIfam" id="TIGR02126">
    <property type="entry name" value="phgtail_TP901_1"/>
    <property type="match status" value="1"/>
</dbReference>
<dbReference type="PRINTS" id="PR01997">
    <property type="entry name" value="MTP2FAMILY"/>
</dbReference>
<organism evidence="1 2">
    <name type="scientific">Facklamia hominis</name>
    <dbReference type="NCBI Taxonomy" id="178214"/>
    <lineage>
        <taxon>Bacteria</taxon>
        <taxon>Bacillati</taxon>
        <taxon>Bacillota</taxon>
        <taxon>Bacilli</taxon>
        <taxon>Lactobacillales</taxon>
        <taxon>Aerococcaceae</taxon>
        <taxon>Facklamia</taxon>
    </lineage>
</organism>
<evidence type="ECO:0000313" key="2">
    <source>
        <dbReference type="Proteomes" id="UP001229251"/>
    </source>
</evidence>
<proteinExistence type="predicted"/>
<gene>
    <name evidence="1" type="ORF">QP433_08025</name>
</gene>
<dbReference type="InterPro" id="IPR011855">
    <property type="entry name" value="Phgtail_TP901_1"/>
</dbReference>
<dbReference type="InterPro" id="IPR022345">
    <property type="entry name" value="Phage_69_Orf23_MTP"/>
</dbReference>
<name>A0AAJ1Q599_9LACT</name>
<dbReference type="Proteomes" id="UP001229251">
    <property type="component" value="Unassembled WGS sequence"/>
</dbReference>
<dbReference type="EMBL" id="JASOOE010000018">
    <property type="protein sequence ID" value="MDK7187927.1"/>
    <property type="molecule type" value="Genomic_DNA"/>
</dbReference>
<sequence>MAELIKGENYVLFFREYAKRTTEDAAKLRFQTEHSLSFEKESEATKTKDGMINTITDGENSGDITSLAYANDDDTIETWKTLRDMFKRNALVEMWEVDFTGATKDQLKVEPTYYQGYFNSFEISAPADDKVELSFGFAINGNGVTGEDTLTASQLAAVKSGLYEYHKLAKEAGSNV</sequence>
<accession>A0AAJ1Q599</accession>
<evidence type="ECO:0000313" key="1">
    <source>
        <dbReference type="EMBL" id="MDK7187927.1"/>
    </source>
</evidence>
<comment type="caution">
    <text evidence="1">The sequence shown here is derived from an EMBL/GenBank/DDBJ whole genome shotgun (WGS) entry which is preliminary data.</text>
</comment>
<protein>
    <submittedName>
        <fullName evidence="1">Phage major tail protein, TP901-1 family</fullName>
    </submittedName>
</protein>
<reference evidence="1" key="1">
    <citation type="submission" date="2023-05" db="EMBL/GenBank/DDBJ databases">
        <title>Cataloging the Phylogenetic Diversity of Human Bladder Bacteria.</title>
        <authorList>
            <person name="Du J."/>
        </authorList>
    </citation>
    <scope>NUCLEOTIDE SEQUENCE</scope>
    <source>
        <strain evidence="1">UMB1231</strain>
    </source>
</reference>